<dbReference type="AlphaFoldDB" id="A0A7I8VNK2"/>
<dbReference type="InterPro" id="IPR011701">
    <property type="entry name" value="MFS"/>
</dbReference>
<keyword evidence="2" id="KW-0472">Membrane</keyword>
<gene>
    <name evidence="4" type="ORF">DGYR_LOCUS5495</name>
</gene>
<organism evidence="4 5">
    <name type="scientific">Dimorphilus gyrociliatus</name>
    <dbReference type="NCBI Taxonomy" id="2664684"/>
    <lineage>
        <taxon>Eukaryota</taxon>
        <taxon>Metazoa</taxon>
        <taxon>Spiralia</taxon>
        <taxon>Lophotrochozoa</taxon>
        <taxon>Annelida</taxon>
        <taxon>Polychaeta</taxon>
        <taxon>Polychaeta incertae sedis</taxon>
        <taxon>Dinophilidae</taxon>
        <taxon>Dimorphilus</taxon>
    </lineage>
</organism>
<feature type="transmembrane region" description="Helical" evidence="2">
    <location>
        <begin position="47"/>
        <end position="69"/>
    </location>
</feature>
<dbReference type="InterPro" id="IPR050327">
    <property type="entry name" value="Proton-linked_MCT"/>
</dbReference>
<dbReference type="InterPro" id="IPR036259">
    <property type="entry name" value="MFS_trans_sf"/>
</dbReference>
<feature type="transmembrane region" description="Helical" evidence="2">
    <location>
        <begin position="151"/>
        <end position="172"/>
    </location>
</feature>
<feature type="domain" description="Major facilitator superfamily (MFS) profile" evidence="3">
    <location>
        <begin position="1"/>
        <end position="332"/>
    </location>
</feature>
<dbReference type="PANTHER" id="PTHR11360:SF284">
    <property type="entry name" value="EG:103B4.3 PROTEIN-RELATED"/>
    <property type="match status" value="1"/>
</dbReference>
<proteinExistence type="predicted"/>
<feature type="transmembrane region" description="Helical" evidence="2">
    <location>
        <begin position="278"/>
        <end position="300"/>
    </location>
</feature>
<accession>A0A7I8VNK2</accession>
<dbReference type="PROSITE" id="PS50850">
    <property type="entry name" value="MFS"/>
    <property type="match status" value="1"/>
</dbReference>
<dbReference type="SUPFAM" id="SSF103473">
    <property type="entry name" value="MFS general substrate transporter"/>
    <property type="match status" value="1"/>
</dbReference>
<dbReference type="OrthoDB" id="10060767at2759"/>
<dbReference type="EMBL" id="CAJFCJ010000007">
    <property type="protein sequence ID" value="CAD5116913.1"/>
    <property type="molecule type" value="Genomic_DNA"/>
</dbReference>
<keyword evidence="2" id="KW-0812">Transmembrane</keyword>
<keyword evidence="2" id="KW-1133">Transmembrane helix</keyword>
<name>A0A7I8VNK2_9ANNE</name>
<evidence type="ECO:0000313" key="4">
    <source>
        <dbReference type="EMBL" id="CAD5116913.1"/>
    </source>
</evidence>
<dbReference type="Gene3D" id="1.20.1250.20">
    <property type="entry name" value="MFS general substrate transporter like domains"/>
    <property type="match status" value="2"/>
</dbReference>
<dbReference type="Proteomes" id="UP000549394">
    <property type="component" value="Unassembled WGS sequence"/>
</dbReference>
<dbReference type="GO" id="GO:0008028">
    <property type="term" value="F:monocarboxylic acid transmembrane transporter activity"/>
    <property type="evidence" value="ECO:0007669"/>
    <property type="project" value="TreeGrafter"/>
</dbReference>
<feature type="transmembrane region" description="Helical" evidence="2">
    <location>
        <begin position="243"/>
        <end position="266"/>
    </location>
</feature>
<feature type="transmembrane region" description="Helical" evidence="2">
    <location>
        <begin position="75"/>
        <end position="95"/>
    </location>
</feature>
<comment type="subcellular location">
    <subcellularLocation>
        <location evidence="1">Membrane</location>
        <topology evidence="1">Multi-pass membrane protein</topology>
    </subcellularLocation>
</comment>
<sequence>MASSGVSTIYQLFFTYGILTGFGNGLMYFSSMVAVQHYFDKKRALATGLAVSGSGVGMLVFSLLTRILLDKFQLRWTLICEGIIMLLGIVCGILLRPLADHSMGYEQENLLLKEKEEKEAIKETKINSCILSITNFLKGFFDPTLFLDMRYCLFITCFFIYNFGMIAPYTYIPERATEVFNIDTTRSAFLISIIGISNVSSRLLFAWIGDLGKSIRFLLGLFLLFSSGIVTIFISFYTDYKTMIIYSVIFGALSGSWISLLPVILVDIVSIDKIEKGFGLLCSFSSFALLFAGPLCGWLIDKTQNFDSTFYLVGIMQLISGVVFSFNKLVEYLDERRSSKTLQDESQTLLKHRRNRSYVSISYA</sequence>
<dbReference type="InterPro" id="IPR020846">
    <property type="entry name" value="MFS_dom"/>
</dbReference>
<keyword evidence="5" id="KW-1185">Reference proteome</keyword>
<evidence type="ECO:0000259" key="3">
    <source>
        <dbReference type="PROSITE" id="PS50850"/>
    </source>
</evidence>
<dbReference type="PANTHER" id="PTHR11360">
    <property type="entry name" value="MONOCARBOXYLATE TRANSPORTER"/>
    <property type="match status" value="1"/>
</dbReference>
<feature type="transmembrane region" description="Helical" evidence="2">
    <location>
        <begin position="312"/>
        <end position="330"/>
    </location>
</feature>
<dbReference type="Pfam" id="PF07690">
    <property type="entry name" value="MFS_1"/>
    <property type="match status" value="1"/>
</dbReference>
<reference evidence="4 5" key="1">
    <citation type="submission" date="2020-08" db="EMBL/GenBank/DDBJ databases">
        <authorList>
            <person name="Hejnol A."/>
        </authorList>
    </citation>
    <scope>NUCLEOTIDE SEQUENCE [LARGE SCALE GENOMIC DNA]</scope>
</reference>
<evidence type="ECO:0000256" key="2">
    <source>
        <dbReference type="SAM" id="Phobius"/>
    </source>
</evidence>
<feature type="transmembrane region" description="Helical" evidence="2">
    <location>
        <begin position="12"/>
        <end position="35"/>
    </location>
</feature>
<protein>
    <submittedName>
        <fullName evidence="4">DgyrCDS5754</fullName>
    </submittedName>
</protein>
<feature type="transmembrane region" description="Helical" evidence="2">
    <location>
        <begin position="187"/>
        <end position="205"/>
    </location>
</feature>
<evidence type="ECO:0000313" key="5">
    <source>
        <dbReference type="Proteomes" id="UP000549394"/>
    </source>
</evidence>
<feature type="transmembrane region" description="Helical" evidence="2">
    <location>
        <begin position="217"/>
        <end position="237"/>
    </location>
</feature>
<dbReference type="GO" id="GO:0016020">
    <property type="term" value="C:membrane"/>
    <property type="evidence" value="ECO:0007669"/>
    <property type="project" value="UniProtKB-SubCell"/>
</dbReference>
<evidence type="ECO:0000256" key="1">
    <source>
        <dbReference type="ARBA" id="ARBA00004141"/>
    </source>
</evidence>
<comment type="caution">
    <text evidence="4">The sequence shown here is derived from an EMBL/GenBank/DDBJ whole genome shotgun (WGS) entry which is preliminary data.</text>
</comment>